<evidence type="ECO:0000313" key="1">
    <source>
        <dbReference type="EMBL" id="CAF1606002.1"/>
    </source>
</evidence>
<comment type="caution">
    <text evidence="1">The sequence shown here is derived from an EMBL/GenBank/DDBJ whole genome shotgun (WGS) entry which is preliminary data.</text>
</comment>
<dbReference type="Proteomes" id="UP000663829">
    <property type="component" value="Unassembled WGS sequence"/>
</dbReference>
<dbReference type="EMBL" id="CAJNOQ010036855">
    <property type="protein sequence ID" value="CAF1606002.1"/>
    <property type="molecule type" value="Genomic_DNA"/>
</dbReference>
<gene>
    <name evidence="1" type="ORF">GPM918_LOCUS42756</name>
    <name evidence="2" type="ORF">SRO942_LOCUS44074</name>
</gene>
<reference evidence="1" key="1">
    <citation type="submission" date="2021-02" db="EMBL/GenBank/DDBJ databases">
        <authorList>
            <person name="Nowell W R."/>
        </authorList>
    </citation>
    <scope>NUCLEOTIDE SEQUENCE</scope>
</reference>
<proteinExistence type="predicted"/>
<keyword evidence="3" id="KW-1185">Reference proteome</keyword>
<dbReference type="AlphaFoldDB" id="A0A816B9A3"/>
<organism evidence="1 3">
    <name type="scientific">Didymodactylos carnosus</name>
    <dbReference type="NCBI Taxonomy" id="1234261"/>
    <lineage>
        <taxon>Eukaryota</taxon>
        <taxon>Metazoa</taxon>
        <taxon>Spiralia</taxon>
        <taxon>Gnathifera</taxon>
        <taxon>Rotifera</taxon>
        <taxon>Eurotatoria</taxon>
        <taxon>Bdelloidea</taxon>
        <taxon>Philodinida</taxon>
        <taxon>Philodinidae</taxon>
        <taxon>Didymodactylos</taxon>
    </lineage>
</organism>
<dbReference type="Proteomes" id="UP000681722">
    <property type="component" value="Unassembled WGS sequence"/>
</dbReference>
<protein>
    <submittedName>
        <fullName evidence="1">Uncharacterized protein</fullName>
    </submittedName>
</protein>
<accession>A0A816B9A3</accession>
<dbReference type="EMBL" id="CAJOBC010103432">
    <property type="protein sequence ID" value="CAF4485943.1"/>
    <property type="molecule type" value="Genomic_DNA"/>
</dbReference>
<sequence>MKSADVRSIVLRKHQNEDTPTKIFRDLSWTVLLRTLKRWMKMINNSGSFNLSTPPGPTRTIRTTSIITKVKQRMARKKRTSARKIAKELDISKRSVGRILHQDLAYFPYKMITEPAITDLQKQERAEFAY</sequence>
<dbReference type="OrthoDB" id="8037405at2759"/>
<evidence type="ECO:0000313" key="2">
    <source>
        <dbReference type="EMBL" id="CAF4485943.1"/>
    </source>
</evidence>
<evidence type="ECO:0000313" key="3">
    <source>
        <dbReference type="Proteomes" id="UP000663829"/>
    </source>
</evidence>
<name>A0A816B9A3_9BILA</name>